<proteinExistence type="predicted"/>
<evidence type="ECO:0000313" key="5">
    <source>
        <dbReference type="Proteomes" id="UP001595765"/>
    </source>
</evidence>
<dbReference type="PANTHER" id="PTHR30627:SF24">
    <property type="entry name" value="PENICILLIN-BINDING PROTEIN 4B"/>
    <property type="match status" value="1"/>
</dbReference>
<dbReference type="InterPro" id="IPR001460">
    <property type="entry name" value="PCN-bd_Tpept"/>
</dbReference>
<evidence type="ECO:0000313" key="4">
    <source>
        <dbReference type="EMBL" id="MFC4033739.1"/>
    </source>
</evidence>
<evidence type="ECO:0000256" key="1">
    <source>
        <dbReference type="SAM" id="MobiDB-lite"/>
    </source>
</evidence>
<feature type="domain" description="Penicillin-binding protein transpeptidase" evidence="3">
    <location>
        <begin position="271"/>
        <end position="542"/>
    </location>
</feature>
<dbReference type="Gene3D" id="3.40.710.10">
    <property type="entry name" value="DD-peptidase/beta-lactamase superfamily"/>
    <property type="match status" value="1"/>
</dbReference>
<reference evidence="5" key="1">
    <citation type="journal article" date="2019" name="Int. J. Syst. Evol. Microbiol.">
        <title>The Global Catalogue of Microorganisms (GCM) 10K type strain sequencing project: providing services to taxonomists for standard genome sequencing and annotation.</title>
        <authorList>
            <consortium name="The Broad Institute Genomics Platform"/>
            <consortium name="The Broad Institute Genome Sequencing Center for Infectious Disease"/>
            <person name="Wu L."/>
            <person name="Ma J."/>
        </authorList>
    </citation>
    <scope>NUCLEOTIDE SEQUENCE [LARGE SCALE GENOMIC DNA]</scope>
    <source>
        <strain evidence="5">CGMCC 4.7237</strain>
    </source>
</reference>
<dbReference type="InterPro" id="IPR050515">
    <property type="entry name" value="Beta-lactam/transpept"/>
</dbReference>
<dbReference type="Proteomes" id="UP001595765">
    <property type="component" value="Unassembled WGS sequence"/>
</dbReference>
<keyword evidence="5" id="KW-1185">Reference proteome</keyword>
<dbReference type="SUPFAM" id="SSF56601">
    <property type="entry name" value="beta-lactamase/transpeptidase-like"/>
    <property type="match status" value="1"/>
</dbReference>
<keyword evidence="2" id="KW-0472">Membrane</keyword>
<protein>
    <submittedName>
        <fullName evidence="4">Penicillin-binding transpeptidase domain-containing protein</fullName>
    </submittedName>
</protein>
<dbReference type="PANTHER" id="PTHR30627">
    <property type="entry name" value="PEPTIDOGLYCAN D,D-TRANSPEPTIDASE"/>
    <property type="match status" value="1"/>
</dbReference>
<feature type="region of interest" description="Disordered" evidence="1">
    <location>
        <begin position="37"/>
        <end position="60"/>
    </location>
</feature>
<feature type="region of interest" description="Disordered" evidence="1">
    <location>
        <begin position="321"/>
        <end position="346"/>
    </location>
</feature>
<name>A0ABV8HP14_9ACTN</name>
<evidence type="ECO:0000256" key="2">
    <source>
        <dbReference type="SAM" id="Phobius"/>
    </source>
</evidence>
<keyword evidence="2" id="KW-0812">Transmembrane</keyword>
<gene>
    <name evidence="4" type="ORF">ACFO3J_19955</name>
</gene>
<dbReference type="Pfam" id="PF00905">
    <property type="entry name" value="Transpeptidase"/>
    <property type="match status" value="1"/>
</dbReference>
<dbReference type="EMBL" id="JBHSBB010000013">
    <property type="protein sequence ID" value="MFC4033739.1"/>
    <property type="molecule type" value="Genomic_DNA"/>
</dbReference>
<comment type="caution">
    <text evidence="4">The sequence shown here is derived from an EMBL/GenBank/DDBJ whole genome shotgun (WGS) entry which is preliminary data.</text>
</comment>
<organism evidence="4 5">
    <name type="scientific">Streptomyces polygonati</name>
    <dbReference type="NCBI Taxonomy" id="1617087"/>
    <lineage>
        <taxon>Bacteria</taxon>
        <taxon>Bacillati</taxon>
        <taxon>Actinomycetota</taxon>
        <taxon>Actinomycetes</taxon>
        <taxon>Kitasatosporales</taxon>
        <taxon>Streptomycetaceae</taxon>
        <taxon>Streptomyces</taxon>
    </lineage>
</organism>
<dbReference type="InterPro" id="IPR012338">
    <property type="entry name" value="Beta-lactam/transpept-like"/>
</dbReference>
<accession>A0ABV8HP14</accession>
<evidence type="ECO:0000259" key="3">
    <source>
        <dbReference type="Pfam" id="PF00905"/>
    </source>
</evidence>
<keyword evidence="2" id="KW-1133">Transmembrane helix</keyword>
<sequence>MARGVKIAIVSTVVAGMFGVAGYGAYNIYTGLDSGSGGGGGNATRAEAAPVNTAPPSPQEVSATADDFLTAWSSGDTAGAAKLTDSVMTATAALTAYKTAAHVTSVNIVPRPAVGTRVPFTVTATVDYPGIGPRPWTYSSSLAVGRNPLGKPAVTWAPSVLHPDLVAGDTLVTGPAEAPDVDVVDRDGKVLDAVKYPSLTQILKQLTSRYAGSLHAGTPGIETYIKGPDGAEGKTLDILRKGTAAKLRTTLDAGMQAAAEKAVQKATGAAGVTALDTETGGILAVAFNPPTGTDHALQDPQAPGSTFKIVTSTALLNAGLTPSSPSPCHSGDNVDNGKPYTNVSRDNPAATLQWDFEQSCNTGFIRQVKYIGPTSLTTTGANYFGLGPAWYVGTSTDDASIPGGTGDELTSEMIGQGQVLMTPLNMASVAATVREGVFHQPTILQDSSLIEQRTHISTTPLPPGVKQSLQQMMHGTVTEGTAQPAMSGLSGKLGAKTGSAEAGNVQPNGWFTAYRDHVSAAGIVLEGGHGVDSAGPIVAAVLAAS</sequence>
<feature type="transmembrane region" description="Helical" evidence="2">
    <location>
        <begin position="7"/>
        <end position="26"/>
    </location>
</feature>
<dbReference type="RefSeq" id="WP_386430813.1">
    <property type="nucleotide sequence ID" value="NZ_JBHSBB010000013.1"/>
</dbReference>